<comment type="caution">
    <text evidence="1">The sequence shown here is derived from an EMBL/GenBank/DDBJ whole genome shotgun (WGS) entry which is preliminary data.</text>
</comment>
<evidence type="ECO:0008006" key="3">
    <source>
        <dbReference type="Google" id="ProtNLM"/>
    </source>
</evidence>
<proteinExistence type="predicted"/>
<gene>
    <name evidence="1" type="ORF">CWS31_013700</name>
</gene>
<reference evidence="1 2" key="1">
    <citation type="submission" date="2019-08" db="EMBL/GenBank/DDBJ databases">
        <title>Microbe sample from Colwellia echini.</title>
        <authorList>
            <person name="Christiansen L."/>
            <person name="Pathiraja D."/>
            <person name="Schultz-Johansen M."/>
            <person name="Choi I.-G."/>
            <person name="Stougaard P."/>
        </authorList>
    </citation>
    <scope>NUCLEOTIDE SEQUENCE [LARGE SCALE GENOMIC DNA]</scope>
    <source>
        <strain evidence="1 2">A3</strain>
    </source>
</reference>
<sequence length="143" mass="16333">MKFKLSFIFLIFISAFSYSNEIDELWGAEAEYKNKAESYISQLYSNKSELLVIEFSIKRNPTKIESELEHYIFLKALDKASIADTKDPAIVEWAKSNGTSAKDITVYDVVFELPKTNDFSPVIMSVGQETGFLNNKWAELIKP</sequence>
<evidence type="ECO:0000313" key="2">
    <source>
        <dbReference type="Proteomes" id="UP000815846"/>
    </source>
</evidence>
<accession>A0ABY3MUK1</accession>
<name>A0ABY3MUK1_9GAMM</name>
<protein>
    <recommendedName>
        <fullName evidence="3">DUF4878 domain-containing protein</fullName>
    </recommendedName>
</protein>
<keyword evidence="2" id="KW-1185">Reference proteome</keyword>
<organism evidence="1 2">
    <name type="scientific">Colwellia echini</name>
    <dbReference type="NCBI Taxonomy" id="1982103"/>
    <lineage>
        <taxon>Bacteria</taxon>
        <taxon>Pseudomonadati</taxon>
        <taxon>Pseudomonadota</taxon>
        <taxon>Gammaproteobacteria</taxon>
        <taxon>Alteromonadales</taxon>
        <taxon>Colwelliaceae</taxon>
        <taxon>Colwellia</taxon>
    </lineage>
</organism>
<dbReference type="Proteomes" id="UP000815846">
    <property type="component" value="Unassembled WGS sequence"/>
</dbReference>
<evidence type="ECO:0000313" key="1">
    <source>
        <dbReference type="EMBL" id="TYK64864.1"/>
    </source>
</evidence>
<dbReference type="RefSeq" id="WP_101343968.1">
    <property type="nucleotide sequence ID" value="NZ_PJAI02000017.1"/>
</dbReference>
<dbReference type="EMBL" id="PJAI02000017">
    <property type="protein sequence ID" value="TYK64864.1"/>
    <property type="molecule type" value="Genomic_DNA"/>
</dbReference>